<gene>
    <name evidence="1" type="ORF">FNH08_33075</name>
</gene>
<sequence>MTSAALIELERLDWSGYRCGCGESAEHLKETFRALLADPPERDVPGRHLENHLEVSGMLFQAAPEAVPVILAALADELPSHTRGYLLSVLETMVAGESHRSEVEAGRPDLGDECLERARAGLWLYYREAAYGETETALGILEFVEDDEMTPRSSLSRRG</sequence>
<dbReference type="Proteomes" id="UP000400924">
    <property type="component" value="Unassembled WGS sequence"/>
</dbReference>
<dbReference type="OrthoDB" id="4228720at2"/>
<evidence type="ECO:0000313" key="1">
    <source>
        <dbReference type="EMBL" id="MPY61804.1"/>
    </source>
</evidence>
<protein>
    <submittedName>
        <fullName evidence="1">Uncharacterized protein</fullName>
    </submittedName>
</protein>
<dbReference type="AlphaFoldDB" id="A0A5N8XQX6"/>
<evidence type="ECO:0000313" key="2">
    <source>
        <dbReference type="Proteomes" id="UP000400924"/>
    </source>
</evidence>
<name>A0A5N8XQX6_9ACTN</name>
<dbReference type="EMBL" id="VJZC01000338">
    <property type="protein sequence ID" value="MPY61804.1"/>
    <property type="molecule type" value="Genomic_DNA"/>
</dbReference>
<comment type="caution">
    <text evidence="1">The sequence shown here is derived from an EMBL/GenBank/DDBJ whole genome shotgun (WGS) entry which is preliminary data.</text>
</comment>
<proteinExistence type="predicted"/>
<dbReference type="RefSeq" id="WP_152775206.1">
    <property type="nucleotide sequence ID" value="NZ_VJZC01000338.1"/>
</dbReference>
<organism evidence="1 2">
    <name type="scientific">Streptomyces spongiae</name>
    <dbReference type="NCBI Taxonomy" id="565072"/>
    <lineage>
        <taxon>Bacteria</taxon>
        <taxon>Bacillati</taxon>
        <taxon>Actinomycetota</taxon>
        <taxon>Actinomycetes</taxon>
        <taxon>Kitasatosporales</taxon>
        <taxon>Streptomycetaceae</taxon>
        <taxon>Streptomyces</taxon>
    </lineage>
</organism>
<keyword evidence="2" id="KW-1185">Reference proteome</keyword>
<accession>A0A5N8XQX6</accession>
<reference evidence="1 2" key="1">
    <citation type="submission" date="2019-07" db="EMBL/GenBank/DDBJ databases">
        <title>New species of Amycolatopsis and Streptomyces.</title>
        <authorList>
            <person name="Duangmal K."/>
            <person name="Teo W.F.A."/>
            <person name="Lipun K."/>
        </authorList>
    </citation>
    <scope>NUCLEOTIDE SEQUENCE [LARGE SCALE GENOMIC DNA]</scope>
    <source>
        <strain evidence="1 2">NBRC 106415</strain>
    </source>
</reference>